<feature type="domain" description="HTH lysR-type" evidence="5">
    <location>
        <begin position="1"/>
        <end position="58"/>
    </location>
</feature>
<dbReference type="Pfam" id="PF03466">
    <property type="entry name" value="LysR_substrate"/>
    <property type="match status" value="1"/>
</dbReference>
<keyword evidence="4" id="KW-0804">Transcription</keyword>
<name>A0ABV7G1G1_9PROT</name>
<evidence type="ECO:0000313" key="6">
    <source>
        <dbReference type="EMBL" id="MFC3125424.1"/>
    </source>
</evidence>
<dbReference type="Pfam" id="PF00126">
    <property type="entry name" value="HTH_1"/>
    <property type="match status" value="1"/>
</dbReference>
<dbReference type="InterPro" id="IPR005119">
    <property type="entry name" value="LysR_subst-bd"/>
</dbReference>
<accession>A0ABV7G1G1</accession>
<evidence type="ECO:0000256" key="2">
    <source>
        <dbReference type="ARBA" id="ARBA00023015"/>
    </source>
</evidence>
<dbReference type="RefSeq" id="WP_379596115.1">
    <property type="nucleotide sequence ID" value="NZ_JBHRTN010000009.1"/>
</dbReference>
<evidence type="ECO:0000256" key="3">
    <source>
        <dbReference type="ARBA" id="ARBA00023125"/>
    </source>
</evidence>
<keyword evidence="7" id="KW-1185">Reference proteome</keyword>
<comment type="caution">
    <text evidence="6">The sequence shown here is derived from an EMBL/GenBank/DDBJ whole genome shotgun (WGS) entry which is preliminary data.</text>
</comment>
<dbReference type="PROSITE" id="PS50931">
    <property type="entry name" value="HTH_LYSR"/>
    <property type="match status" value="1"/>
</dbReference>
<protein>
    <submittedName>
        <fullName evidence="6">LysR family transcriptional regulator</fullName>
    </submittedName>
</protein>
<dbReference type="Gene3D" id="1.10.10.10">
    <property type="entry name" value="Winged helix-like DNA-binding domain superfamily/Winged helix DNA-binding domain"/>
    <property type="match status" value="1"/>
</dbReference>
<dbReference type="SUPFAM" id="SSF46785">
    <property type="entry name" value="Winged helix' DNA-binding domain"/>
    <property type="match status" value="1"/>
</dbReference>
<organism evidence="6 7">
    <name type="scientific">Teichococcus globiformis</name>
    <dbReference type="NCBI Taxonomy" id="2307229"/>
    <lineage>
        <taxon>Bacteria</taxon>
        <taxon>Pseudomonadati</taxon>
        <taxon>Pseudomonadota</taxon>
        <taxon>Alphaproteobacteria</taxon>
        <taxon>Acetobacterales</taxon>
        <taxon>Roseomonadaceae</taxon>
        <taxon>Roseomonas</taxon>
    </lineage>
</organism>
<dbReference type="PANTHER" id="PTHR30537:SF3">
    <property type="entry name" value="TRANSCRIPTIONAL REGULATORY PROTEIN"/>
    <property type="match status" value="1"/>
</dbReference>
<sequence>MDWNDLRFFLAVAGTGSLSGASEQLGVSPSTVSRRIGVLEAGLQVRLFRHRPDGYRLTEAGLKLLPAAERAEAQMRLFERCAREKEGELVGPVRIEAPELLGQDMVLPALAGFIENHPEIRVELRSGVRSVRLTGEEADIVLRLIRPERGRYRQRRVGQVSFGLYASQAHIMRHGTPSRVTELHQHRILGWTDDLRGLLMATWLDKLCPRLQPALRLSSLGAQLVAAQQGLGWAVLPTFAAKPVGLQAASLDAQQLAPDLWLLIHEQAAALPRVQMARDILLRALPRLLKEAV</sequence>
<dbReference type="Proteomes" id="UP001595593">
    <property type="component" value="Unassembled WGS sequence"/>
</dbReference>
<dbReference type="InterPro" id="IPR058163">
    <property type="entry name" value="LysR-type_TF_proteobact-type"/>
</dbReference>
<proteinExistence type="inferred from homology"/>
<dbReference type="InterPro" id="IPR036388">
    <property type="entry name" value="WH-like_DNA-bd_sf"/>
</dbReference>
<dbReference type="InterPro" id="IPR000847">
    <property type="entry name" value="LysR_HTH_N"/>
</dbReference>
<dbReference type="EMBL" id="JBHRTN010000009">
    <property type="protein sequence ID" value="MFC3125424.1"/>
    <property type="molecule type" value="Genomic_DNA"/>
</dbReference>
<keyword evidence="3" id="KW-0238">DNA-binding</keyword>
<comment type="similarity">
    <text evidence="1">Belongs to the LysR transcriptional regulatory family.</text>
</comment>
<evidence type="ECO:0000313" key="7">
    <source>
        <dbReference type="Proteomes" id="UP001595593"/>
    </source>
</evidence>
<reference evidence="7" key="1">
    <citation type="journal article" date="2019" name="Int. J. Syst. Evol. Microbiol.">
        <title>The Global Catalogue of Microorganisms (GCM) 10K type strain sequencing project: providing services to taxonomists for standard genome sequencing and annotation.</title>
        <authorList>
            <consortium name="The Broad Institute Genomics Platform"/>
            <consortium name="The Broad Institute Genome Sequencing Center for Infectious Disease"/>
            <person name="Wu L."/>
            <person name="Ma J."/>
        </authorList>
    </citation>
    <scope>NUCLEOTIDE SEQUENCE [LARGE SCALE GENOMIC DNA]</scope>
    <source>
        <strain evidence="7">KCTC 52094</strain>
    </source>
</reference>
<gene>
    <name evidence="6" type="ORF">ACFOD4_10155</name>
</gene>
<keyword evidence="2" id="KW-0805">Transcription regulation</keyword>
<evidence type="ECO:0000256" key="1">
    <source>
        <dbReference type="ARBA" id="ARBA00009437"/>
    </source>
</evidence>
<dbReference type="PANTHER" id="PTHR30537">
    <property type="entry name" value="HTH-TYPE TRANSCRIPTIONAL REGULATOR"/>
    <property type="match status" value="1"/>
</dbReference>
<dbReference type="InterPro" id="IPR036390">
    <property type="entry name" value="WH_DNA-bd_sf"/>
</dbReference>
<dbReference type="SUPFAM" id="SSF53850">
    <property type="entry name" value="Periplasmic binding protein-like II"/>
    <property type="match status" value="1"/>
</dbReference>
<evidence type="ECO:0000259" key="5">
    <source>
        <dbReference type="PROSITE" id="PS50931"/>
    </source>
</evidence>
<dbReference type="Gene3D" id="3.40.190.290">
    <property type="match status" value="1"/>
</dbReference>
<evidence type="ECO:0000256" key="4">
    <source>
        <dbReference type="ARBA" id="ARBA00023163"/>
    </source>
</evidence>